<feature type="region of interest" description="Disordered" evidence="9">
    <location>
        <begin position="433"/>
        <end position="466"/>
    </location>
</feature>
<dbReference type="SMART" id="SM00220">
    <property type="entry name" value="S_TKc"/>
    <property type="match status" value="1"/>
</dbReference>
<protein>
    <submittedName>
        <fullName evidence="11">Aurora kinase, other</fullName>
        <ecNumber evidence="11">2.7.11.1</ecNumber>
    </submittedName>
</protein>
<dbReference type="InterPro" id="IPR008271">
    <property type="entry name" value="Ser/Thr_kinase_AS"/>
</dbReference>
<dbReference type="AlphaFoldDB" id="A0A0D2JS12"/>
<feature type="binding site" evidence="7">
    <location>
        <begin position="182"/>
        <end position="184"/>
    </location>
    <ligand>
        <name>ATP</name>
        <dbReference type="ChEBI" id="CHEBI:30616"/>
    </ligand>
</feature>
<name>A0A0D2JS12_9CHLO</name>
<dbReference type="Gene3D" id="1.10.510.10">
    <property type="entry name" value="Transferase(Phosphotransferase) domain 1"/>
    <property type="match status" value="1"/>
</dbReference>
<evidence type="ECO:0000256" key="7">
    <source>
        <dbReference type="PIRSR" id="PIRSR630616-2"/>
    </source>
</evidence>
<dbReference type="GO" id="GO:0004674">
    <property type="term" value="F:protein serine/threonine kinase activity"/>
    <property type="evidence" value="ECO:0007669"/>
    <property type="project" value="UniProtKB-KW"/>
</dbReference>
<evidence type="ECO:0000313" key="11">
    <source>
        <dbReference type="EMBL" id="KIZ01788.1"/>
    </source>
</evidence>
<dbReference type="InterPro" id="IPR000719">
    <property type="entry name" value="Prot_kinase_dom"/>
</dbReference>
<feature type="binding site" evidence="7">
    <location>
        <position position="134"/>
    </location>
    <ligand>
        <name>ATP</name>
        <dbReference type="ChEBI" id="CHEBI:30616"/>
    </ligand>
</feature>
<evidence type="ECO:0000256" key="2">
    <source>
        <dbReference type="ARBA" id="ARBA00022679"/>
    </source>
</evidence>
<feature type="cross-link" description="Glycyl lysine isopeptide (Lys-Gly) (interchain with G-Cter in SUMO2)" evidence="8">
    <location>
        <position position="231"/>
    </location>
</feature>
<organism evidence="11 12">
    <name type="scientific">Monoraphidium neglectum</name>
    <dbReference type="NCBI Taxonomy" id="145388"/>
    <lineage>
        <taxon>Eukaryota</taxon>
        <taxon>Viridiplantae</taxon>
        <taxon>Chlorophyta</taxon>
        <taxon>core chlorophytes</taxon>
        <taxon>Chlorophyceae</taxon>
        <taxon>CS clade</taxon>
        <taxon>Sphaeropleales</taxon>
        <taxon>Selenastraceae</taxon>
        <taxon>Monoraphidium</taxon>
    </lineage>
</organism>
<keyword evidence="3 7" id="KW-0547">Nucleotide-binding</keyword>
<evidence type="ECO:0000256" key="1">
    <source>
        <dbReference type="ARBA" id="ARBA00022527"/>
    </source>
</evidence>
<evidence type="ECO:0000256" key="9">
    <source>
        <dbReference type="SAM" id="MobiDB-lite"/>
    </source>
</evidence>
<dbReference type="KEGG" id="mng:MNEG_6171"/>
<feature type="active site" description="Proton acceptor" evidence="6">
    <location>
        <position position="229"/>
    </location>
</feature>
<evidence type="ECO:0000313" key="12">
    <source>
        <dbReference type="Proteomes" id="UP000054498"/>
    </source>
</evidence>
<dbReference type="InterPro" id="IPR030616">
    <property type="entry name" value="Aur-like"/>
</dbReference>
<gene>
    <name evidence="11" type="ORF">MNEG_6171</name>
</gene>
<keyword evidence="1" id="KW-0723">Serine/threonine-protein kinase</keyword>
<dbReference type="GO" id="GO:0005524">
    <property type="term" value="F:ATP binding"/>
    <property type="evidence" value="ECO:0007669"/>
    <property type="project" value="UniProtKB-KW"/>
</dbReference>
<dbReference type="FunFam" id="1.10.510.10:FF:000813">
    <property type="entry name" value="Aurora-like kinase"/>
    <property type="match status" value="1"/>
</dbReference>
<evidence type="ECO:0000256" key="4">
    <source>
        <dbReference type="ARBA" id="ARBA00022777"/>
    </source>
</evidence>
<evidence type="ECO:0000256" key="5">
    <source>
        <dbReference type="ARBA" id="ARBA00022840"/>
    </source>
</evidence>
<dbReference type="PROSITE" id="PS00108">
    <property type="entry name" value="PROTEIN_KINASE_ST"/>
    <property type="match status" value="1"/>
</dbReference>
<dbReference type="STRING" id="145388.A0A0D2JS12"/>
<dbReference type="PANTHER" id="PTHR24350">
    <property type="entry name" value="SERINE/THREONINE-PROTEIN KINASE IAL-RELATED"/>
    <property type="match status" value="1"/>
</dbReference>
<keyword evidence="2 11" id="KW-0808">Transferase</keyword>
<dbReference type="InterPro" id="IPR011009">
    <property type="entry name" value="Kinase-like_dom_sf"/>
</dbReference>
<dbReference type="EC" id="2.7.11.1" evidence="11"/>
<keyword evidence="5 7" id="KW-0067">ATP-binding</keyword>
<reference evidence="11 12" key="1">
    <citation type="journal article" date="2013" name="BMC Genomics">
        <title>Reconstruction of the lipid metabolism for the microalga Monoraphidium neglectum from its genome sequence reveals characteristics suitable for biofuel production.</title>
        <authorList>
            <person name="Bogen C."/>
            <person name="Al-Dilaimi A."/>
            <person name="Albersmeier A."/>
            <person name="Wichmann J."/>
            <person name="Grundmann M."/>
            <person name="Rupp O."/>
            <person name="Lauersen K.J."/>
            <person name="Blifernez-Klassen O."/>
            <person name="Kalinowski J."/>
            <person name="Goesmann A."/>
            <person name="Mussgnug J.H."/>
            <person name="Kruse O."/>
        </authorList>
    </citation>
    <scope>NUCLEOTIDE SEQUENCE [LARGE SCALE GENOMIC DNA]</scope>
    <source>
        <strain evidence="11 12">SAG 48.87</strain>
    </source>
</reference>
<dbReference type="Pfam" id="PF00069">
    <property type="entry name" value="Pkinase"/>
    <property type="match status" value="1"/>
</dbReference>
<dbReference type="Proteomes" id="UP000054498">
    <property type="component" value="Unassembled WGS sequence"/>
</dbReference>
<accession>A0A0D2JS12</accession>
<keyword evidence="12" id="KW-1185">Reference proteome</keyword>
<dbReference type="SUPFAM" id="SSF56112">
    <property type="entry name" value="Protein kinase-like (PK-like)"/>
    <property type="match status" value="1"/>
</dbReference>
<feature type="region of interest" description="Disordered" evidence="9">
    <location>
        <begin position="511"/>
        <end position="533"/>
    </location>
</feature>
<evidence type="ECO:0000256" key="8">
    <source>
        <dbReference type="PIRSR" id="PIRSR630616-3"/>
    </source>
</evidence>
<keyword evidence="4 11" id="KW-0418">Kinase</keyword>
<evidence type="ECO:0000256" key="3">
    <source>
        <dbReference type="ARBA" id="ARBA00022741"/>
    </source>
</evidence>
<feature type="binding site" evidence="7">
    <location>
        <begin position="233"/>
        <end position="234"/>
    </location>
    <ligand>
        <name>ATP</name>
        <dbReference type="ChEBI" id="CHEBI:30616"/>
    </ligand>
</feature>
<feature type="compositionally biased region" description="Low complexity" evidence="9">
    <location>
        <begin position="433"/>
        <end position="449"/>
    </location>
</feature>
<dbReference type="OrthoDB" id="377346at2759"/>
<dbReference type="RefSeq" id="XP_013900807.1">
    <property type="nucleotide sequence ID" value="XM_014045353.1"/>
</dbReference>
<proteinExistence type="predicted"/>
<dbReference type="EMBL" id="KK101199">
    <property type="protein sequence ID" value="KIZ01788.1"/>
    <property type="molecule type" value="Genomic_DNA"/>
</dbReference>
<feature type="binding site" evidence="7">
    <location>
        <position position="247"/>
    </location>
    <ligand>
        <name>ATP</name>
        <dbReference type="ChEBI" id="CHEBI:30616"/>
    </ligand>
</feature>
<dbReference type="PROSITE" id="PS50011">
    <property type="entry name" value="PROTEIN_KINASE_DOM"/>
    <property type="match status" value="1"/>
</dbReference>
<feature type="domain" description="Protein kinase" evidence="10">
    <location>
        <begin position="105"/>
        <end position="370"/>
    </location>
</feature>
<feature type="compositionally biased region" description="Gly residues" evidence="9">
    <location>
        <begin position="450"/>
        <end position="462"/>
    </location>
</feature>
<sequence>MAVPQQHASLVMCGSSSTCVRDGDAAANGGELAACTAEQQGPRPGEQEAIEAMEAEVDAAGSGDPALGHAPAAAAAAGDSESSVIAIAEHCPAALSRDNWSLDVFEIRAKMYSGHISSVYRAVHRTSGITVGLKMYRRGMLNDMERHQIAREIWLHIQLNHPSIIALYAAWKDRDYIYLVLEWAPEGNVFTFLQQHGGRLPEHVAVPMVLEPTMSALAYIHGLGMIHRDVKPENILLTTSMQIKLADFGLSIHSNYEIANTRLGTIDYLSPEILDCPVKQHPADHKANPNKWYTNKVDCWSVGVLAYELLAGHTPFEARTPQETLHKIKSQEVAYPPQLSPEATEFIQRALVRSPEQRTGMQELLAHPWVRSHMRRNAAPHMRGRTVTQGEVPQGLGLQPVGGGAGSGGGFGLTGSGGVGGGAGLVAAGGSAGAPGSLSMPGSSSVQSGSGAGGGGGGGWGGARMQSSGGISKAGLMAGVVAGEGHNSSCPNILTAQIVCDGTDSMDCGAAQPHPPGLSPLGRGGIGRPAAGGEAAAAADDGYWGGGCQRQRAQQRGAACDEGEDGAMVL</sequence>
<dbReference type="GeneID" id="25739047"/>
<evidence type="ECO:0000259" key="10">
    <source>
        <dbReference type="PROSITE" id="PS50011"/>
    </source>
</evidence>
<evidence type="ECO:0000256" key="6">
    <source>
        <dbReference type="PIRSR" id="PIRSR630616-1"/>
    </source>
</evidence>